<keyword evidence="1" id="KW-1133">Transmembrane helix</keyword>
<dbReference type="GO" id="GO:0016747">
    <property type="term" value="F:acyltransferase activity, transferring groups other than amino-acyl groups"/>
    <property type="evidence" value="ECO:0007669"/>
    <property type="project" value="InterPro"/>
</dbReference>
<gene>
    <name evidence="3" type="ORF">THIOM_004051</name>
</gene>
<name>A0A176RWW3_9GAMM</name>
<accession>A0A176RWW3</accession>
<dbReference type="PATRIC" id="fig|1003181.4.peg.5333"/>
<feature type="transmembrane region" description="Helical" evidence="1">
    <location>
        <begin position="309"/>
        <end position="328"/>
    </location>
</feature>
<keyword evidence="1" id="KW-0472">Membrane</keyword>
<feature type="transmembrane region" description="Helical" evidence="1">
    <location>
        <begin position="278"/>
        <end position="297"/>
    </location>
</feature>
<feature type="transmembrane region" description="Helical" evidence="1">
    <location>
        <begin position="32"/>
        <end position="51"/>
    </location>
</feature>
<sequence>MIFLKNYMSEVGTLMEHRLSSYTANRANNFNLIRFVAAFMVLFNHSFALSIGSEDADPLKGILGMTFGSIAVDIFFITSGFLITGSLLTRNNLIAFIWARVLRIYPALIVAIIFCTFIVGLYFTTLSIYSYLSSPEIYKFFLRNISLFLGVDYSLPGVFENIPYKRIVNGSLWTLPWEIRMYSILGLLWGILFYAKCFSNKFFNHVLVAIAVLAIISHILNHFLLVVDNNAQGLRLLAMFFVGAAFYVLKDKIILSNRVVALMSLILVFSMLEQHLFFVFYNIFIAYIVFYVAYIPSGTIRKFNRVGDYSYGMYIYAFPVQQSIAAIIQGVSVVTMLIVSLSITLILAILSWHLVEKKLLKIKHKYVVFENLLSNIRLTKPSRRT</sequence>
<evidence type="ECO:0000259" key="2">
    <source>
        <dbReference type="Pfam" id="PF01757"/>
    </source>
</evidence>
<feature type="transmembrane region" description="Helical" evidence="1">
    <location>
        <begin position="202"/>
        <end position="220"/>
    </location>
</feature>
<proteinExistence type="predicted"/>
<dbReference type="Pfam" id="PF01757">
    <property type="entry name" value="Acyl_transf_3"/>
    <property type="match status" value="1"/>
</dbReference>
<feature type="transmembrane region" description="Helical" evidence="1">
    <location>
        <begin position="255"/>
        <end position="272"/>
    </location>
</feature>
<keyword evidence="3" id="KW-0808">Transferase</keyword>
<evidence type="ECO:0000313" key="4">
    <source>
        <dbReference type="Proteomes" id="UP000076962"/>
    </source>
</evidence>
<dbReference type="InterPro" id="IPR050879">
    <property type="entry name" value="Acyltransferase_3"/>
</dbReference>
<evidence type="ECO:0000256" key="1">
    <source>
        <dbReference type="SAM" id="Phobius"/>
    </source>
</evidence>
<organism evidence="3 4">
    <name type="scientific">Candidatus Thiomargarita nelsonii</name>
    <dbReference type="NCBI Taxonomy" id="1003181"/>
    <lineage>
        <taxon>Bacteria</taxon>
        <taxon>Pseudomonadati</taxon>
        <taxon>Pseudomonadota</taxon>
        <taxon>Gammaproteobacteria</taxon>
        <taxon>Thiotrichales</taxon>
        <taxon>Thiotrichaceae</taxon>
        <taxon>Thiomargarita</taxon>
    </lineage>
</organism>
<protein>
    <submittedName>
        <fullName evidence="3">Acetyltransferase</fullName>
    </submittedName>
</protein>
<feature type="domain" description="Acyltransferase 3" evidence="2">
    <location>
        <begin position="29"/>
        <end position="351"/>
    </location>
</feature>
<feature type="transmembrane region" description="Helical" evidence="1">
    <location>
        <begin position="63"/>
        <end position="84"/>
    </location>
</feature>
<keyword evidence="4" id="KW-1185">Reference proteome</keyword>
<dbReference type="GO" id="GO:0016020">
    <property type="term" value="C:membrane"/>
    <property type="evidence" value="ECO:0007669"/>
    <property type="project" value="TreeGrafter"/>
</dbReference>
<feature type="transmembrane region" description="Helical" evidence="1">
    <location>
        <begin position="104"/>
        <end position="129"/>
    </location>
</feature>
<dbReference type="Proteomes" id="UP000076962">
    <property type="component" value="Unassembled WGS sequence"/>
</dbReference>
<feature type="transmembrane region" description="Helical" evidence="1">
    <location>
        <begin position="334"/>
        <end position="355"/>
    </location>
</feature>
<dbReference type="PANTHER" id="PTHR23028:SF53">
    <property type="entry name" value="ACYL_TRANSF_3 DOMAIN-CONTAINING PROTEIN"/>
    <property type="match status" value="1"/>
</dbReference>
<dbReference type="AlphaFoldDB" id="A0A176RWW3"/>
<keyword evidence="1" id="KW-0812">Transmembrane</keyword>
<dbReference type="EMBL" id="LUTY01002499">
    <property type="protein sequence ID" value="OAD20261.1"/>
    <property type="molecule type" value="Genomic_DNA"/>
</dbReference>
<dbReference type="PANTHER" id="PTHR23028">
    <property type="entry name" value="ACETYLTRANSFERASE"/>
    <property type="match status" value="1"/>
</dbReference>
<feature type="transmembrane region" description="Helical" evidence="1">
    <location>
        <begin position="179"/>
        <end position="195"/>
    </location>
</feature>
<evidence type="ECO:0000313" key="3">
    <source>
        <dbReference type="EMBL" id="OAD20261.1"/>
    </source>
</evidence>
<reference evidence="3 4" key="1">
    <citation type="submission" date="2016-05" db="EMBL/GenBank/DDBJ databases">
        <title>Single-cell genome of chain-forming Candidatus Thiomargarita nelsonii and comparison to other large sulfur-oxidizing bacteria.</title>
        <authorList>
            <person name="Winkel M."/>
            <person name="Salman V."/>
            <person name="Woyke T."/>
            <person name="Schulz-Vogt H."/>
            <person name="Richter M."/>
            <person name="Flood B."/>
            <person name="Bailey J."/>
            <person name="Amann R."/>
            <person name="Mussmann M."/>
        </authorList>
    </citation>
    <scope>NUCLEOTIDE SEQUENCE [LARGE SCALE GENOMIC DNA]</scope>
    <source>
        <strain evidence="3 4">THI036</strain>
    </source>
</reference>
<dbReference type="GO" id="GO:0000271">
    <property type="term" value="P:polysaccharide biosynthetic process"/>
    <property type="evidence" value="ECO:0007669"/>
    <property type="project" value="TreeGrafter"/>
</dbReference>
<feature type="transmembrane region" description="Helical" evidence="1">
    <location>
        <begin position="232"/>
        <end position="248"/>
    </location>
</feature>
<dbReference type="InterPro" id="IPR002656">
    <property type="entry name" value="Acyl_transf_3_dom"/>
</dbReference>
<comment type="caution">
    <text evidence="3">The sequence shown here is derived from an EMBL/GenBank/DDBJ whole genome shotgun (WGS) entry which is preliminary data.</text>
</comment>